<dbReference type="Gene3D" id="3.40.50.300">
    <property type="entry name" value="P-loop containing nucleotide triphosphate hydrolases"/>
    <property type="match status" value="1"/>
</dbReference>
<dbReference type="AlphaFoldDB" id="A0A5C3KKG8"/>
<dbReference type="EMBL" id="ML210291">
    <property type="protein sequence ID" value="TFK20684.1"/>
    <property type="molecule type" value="Genomic_DNA"/>
</dbReference>
<organism evidence="1 2">
    <name type="scientific">Coprinopsis marcescibilis</name>
    <name type="common">Agaric fungus</name>
    <name type="synonym">Psathyrella marcescibilis</name>
    <dbReference type="NCBI Taxonomy" id="230819"/>
    <lineage>
        <taxon>Eukaryota</taxon>
        <taxon>Fungi</taxon>
        <taxon>Dikarya</taxon>
        <taxon>Basidiomycota</taxon>
        <taxon>Agaricomycotina</taxon>
        <taxon>Agaricomycetes</taxon>
        <taxon>Agaricomycetidae</taxon>
        <taxon>Agaricales</taxon>
        <taxon>Agaricineae</taxon>
        <taxon>Psathyrellaceae</taxon>
        <taxon>Coprinopsis</taxon>
    </lineage>
</organism>
<evidence type="ECO:0008006" key="3">
    <source>
        <dbReference type="Google" id="ProtNLM"/>
    </source>
</evidence>
<dbReference type="OrthoDB" id="391988at2759"/>
<dbReference type="Proteomes" id="UP000307440">
    <property type="component" value="Unassembled WGS sequence"/>
</dbReference>
<evidence type="ECO:0000313" key="2">
    <source>
        <dbReference type="Proteomes" id="UP000307440"/>
    </source>
</evidence>
<proteinExistence type="predicted"/>
<gene>
    <name evidence="1" type="ORF">FA15DRAFT_599275</name>
</gene>
<sequence length="119" mass="13571">MFPAKVNSGQPLLIPPVPDSLPSQVERTFNECPRYSGVGKSSLVRHMFNVDPAKIDIAHNRAGEADIEEAYESSDNPRFILHDSKGFEAGSETNWKKVDRFLRRSQEYSELSRRIHAIW</sequence>
<dbReference type="InterPro" id="IPR027417">
    <property type="entry name" value="P-loop_NTPase"/>
</dbReference>
<reference evidence="1 2" key="1">
    <citation type="journal article" date="2019" name="Nat. Ecol. Evol.">
        <title>Megaphylogeny resolves global patterns of mushroom evolution.</title>
        <authorList>
            <person name="Varga T."/>
            <person name="Krizsan K."/>
            <person name="Foldi C."/>
            <person name="Dima B."/>
            <person name="Sanchez-Garcia M."/>
            <person name="Sanchez-Ramirez S."/>
            <person name="Szollosi G.J."/>
            <person name="Szarkandi J.G."/>
            <person name="Papp V."/>
            <person name="Albert L."/>
            <person name="Andreopoulos W."/>
            <person name="Angelini C."/>
            <person name="Antonin V."/>
            <person name="Barry K.W."/>
            <person name="Bougher N.L."/>
            <person name="Buchanan P."/>
            <person name="Buyck B."/>
            <person name="Bense V."/>
            <person name="Catcheside P."/>
            <person name="Chovatia M."/>
            <person name="Cooper J."/>
            <person name="Damon W."/>
            <person name="Desjardin D."/>
            <person name="Finy P."/>
            <person name="Geml J."/>
            <person name="Haridas S."/>
            <person name="Hughes K."/>
            <person name="Justo A."/>
            <person name="Karasinski D."/>
            <person name="Kautmanova I."/>
            <person name="Kiss B."/>
            <person name="Kocsube S."/>
            <person name="Kotiranta H."/>
            <person name="LaButti K.M."/>
            <person name="Lechner B.E."/>
            <person name="Liimatainen K."/>
            <person name="Lipzen A."/>
            <person name="Lukacs Z."/>
            <person name="Mihaltcheva S."/>
            <person name="Morgado L.N."/>
            <person name="Niskanen T."/>
            <person name="Noordeloos M.E."/>
            <person name="Ohm R.A."/>
            <person name="Ortiz-Santana B."/>
            <person name="Ovrebo C."/>
            <person name="Racz N."/>
            <person name="Riley R."/>
            <person name="Savchenko A."/>
            <person name="Shiryaev A."/>
            <person name="Soop K."/>
            <person name="Spirin V."/>
            <person name="Szebenyi C."/>
            <person name="Tomsovsky M."/>
            <person name="Tulloss R.E."/>
            <person name="Uehling J."/>
            <person name="Grigoriev I.V."/>
            <person name="Vagvolgyi C."/>
            <person name="Papp T."/>
            <person name="Martin F.M."/>
            <person name="Miettinen O."/>
            <person name="Hibbett D.S."/>
            <person name="Nagy L.G."/>
        </authorList>
    </citation>
    <scope>NUCLEOTIDE SEQUENCE [LARGE SCALE GENOMIC DNA]</scope>
    <source>
        <strain evidence="1 2">CBS 121175</strain>
    </source>
</reference>
<name>A0A5C3KKG8_COPMA</name>
<protein>
    <recommendedName>
        <fullName evidence="3">G domain-containing protein</fullName>
    </recommendedName>
</protein>
<keyword evidence="2" id="KW-1185">Reference proteome</keyword>
<evidence type="ECO:0000313" key="1">
    <source>
        <dbReference type="EMBL" id="TFK20684.1"/>
    </source>
</evidence>
<accession>A0A5C3KKG8</accession>